<keyword evidence="3" id="KW-1185">Reference proteome</keyword>
<protein>
    <recommendedName>
        <fullName evidence="4">Head fiber protein</fullName>
    </recommendedName>
</protein>
<comment type="caution">
    <text evidence="2">The sequence shown here is derived from an EMBL/GenBank/DDBJ whole genome shotgun (WGS) entry which is preliminary data.</text>
</comment>
<feature type="compositionally biased region" description="Low complexity" evidence="1">
    <location>
        <begin position="35"/>
        <end position="48"/>
    </location>
</feature>
<reference evidence="2 3" key="1">
    <citation type="submission" date="2023-08" db="EMBL/GenBank/DDBJ databases">
        <authorList>
            <person name="Girao M."/>
            <person name="Carvalho M.F."/>
        </authorList>
    </citation>
    <scope>NUCLEOTIDE SEQUENCE [LARGE SCALE GENOMIC DNA]</scope>
    <source>
        <strain evidence="2 3">CT-R113</strain>
    </source>
</reference>
<proteinExistence type="predicted"/>
<evidence type="ECO:0000313" key="2">
    <source>
        <dbReference type="EMBL" id="MEE2041276.1"/>
    </source>
</evidence>
<evidence type="ECO:0000313" key="3">
    <source>
        <dbReference type="Proteomes" id="UP001356095"/>
    </source>
</evidence>
<dbReference type="Proteomes" id="UP001356095">
    <property type="component" value="Unassembled WGS sequence"/>
</dbReference>
<dbReference type="RefSeq" id="WP_330095036.1">
    <property type="nucleotide sequence ID" value="NZ_JAUZMY010000045.1"/>
</dbReference>
<sequence length="129" mass="12220">MGFLHYRDASGALVEVGPGSPLPTTASGAGGGGVATVNGVTPDESGDVALDAPAVGAAQAAHTHDAADITTGALAVARVPNLAASKITSGVLAAARLPAAAAVPDATDDPAATVNALLASLRTAGYLAP</sequence>
<evidence type="ECO:0000256" key="1">
    <source>
        <dbReference type="SAM" id="MobiDB-lite"/>
    </source>
</evidence>
<gene>
    <name evidence="2" type="ORF">Q8791_29030</name>
</gene>
<evidence type="ECO:0008006" key="4">
    <source>
        <dbReference type="Google" id="ProtNLM"/>
    </source>
</evidence>
<accession>A0ABU7KGB4</accession>
<dbReference type="EMBL" id="JAUZMY010000045">
    <property type="protein sequence ID" value="MEE2041276.1"/>
    <property type="molecule type" value="Genomic_DNA"/>
</dbReference>
<feature type="region of interest" description="Disordered" evidence="1">
    <location>
        <begin position="23"/>
        <end position="48"/>
    </location>
</feature>
<organism evidence="2 3">
    <name type="scientific">Nocardiopsis codii</name>
    <dbReference type="NCBI Taxonomy" id="3065942"/>
    <lineage>
        <taxon>Bacteria</taxon>
        <taxon>Bacillati</taxon>
        <taxon>Actinomycetota</taxon>
        <taxon>Actinomycetes</taxon>
        <taxon>Streptosporangiales</taxon>
        <taxon>Nocardiopsidaceae</taxon>
        <taxon>Nocardiopsis</taxon>
    </lineage>
</organism>
<name>A0ABU7KGB4_9ACTN</name>